<dbReference type="Gene3D" id="3.20.20.100">
    <property type="entry name" value="NADP-dependent oxidoreductase domain"/>
    <property type="match status" value="1"/>
</dbReference>
<keyword evidence="6" id="KW-1185">Reference proteome</keyword>
<evidence type="ECO:0000256" key="1">
    <source>
        <dbReference type="ARBA" id="ARBA00007905"/>
    </source>
</evidence>
<reference evidence="5 6" key="1">
    <citation type="submission" date="2024-02" db="EMBL/GenBank/DDBJ databases">
        <title>De novo assembly and annotation of 12 fungi associated with fruit tree decline syndrome in Ontario, Canada.</title>
        <authorList>
            <person name="Sulman M."/>
            <person name="Ellouze W."/>
            <person name="Ilyukhin E."/>
        </authorList>
    </citation>
    <scope>NUCLEOTIDE SEQUENCE [LARGE SCALE GENOMIC DNA]</scope>
    <source>
        <strain evidence="5 6">M1-105</strain>
    </source>
</reference>
<feature type="domain" description="NADP-dependent oxidoreductase" evidence="4">
    <location>
        <begin position="39"/>
        <end position="123"/>
    </location>
</feature>
<accession>A0ABR3SB62</accession>
<keyword evidence="2" id="KW-0521">NADP</keyword>
<dbReference type="SUPFAM" id="SSF51430">
    <property type="entry name" value="NAD(P)-linked oxidoreductase"/>
    <property type="match status" value="1"/>
</dbReference>
<keyword evidence="3" id="KW-0560">Oxidoreductase</keyword>
<organism evidence="5 6">
    <name type="scientific">Neofusicoccum ribis</name>
    <dbReference type="NCBI Taxonomy" id="45134"/>
    <lineage>
        <taxon>Eukaryota</taxon>
        <taxon>Fungi</taxon>
        <taxon>Dikarya</taxon>
        <taxon>Ascomycota</taxon>
        <taxon>Pezizomycotina</taxon>
        <taxon>Dothideomycetes</taxon>
        <taxon>Dothideomycetes incertae sedis</taxon>
        <taxon>Botryosphaeriales</taxon>
        <taxon>Botryosphaeriaceae</taxon>
        <taxon>Neofusicoccum</taxon>
    </lineage>
</organism>
<sequence length="170" mass="19175">MLNYREWAETPMSIMKSIRASRAENRWLGRSGLVVSNPIMGGMHIGSSKWYEWVMDEEQGIALLKSAYDRGINTASSASESAWDTTNIYSNGGSERFMGKLSKVHNIPHSKIFIMTKCFRLVTYPDIDDIGSCTAFSLDLAWQSKDYETMKALYDLAKANMVRYLAASSM</sequence>
<evidence type="ECO:0000256" key="3">
    <source>
        <dbReference type="ARBA" id="ARBA00023002"/>
    </source>
</evidence>
<comment type="caution">
    <text evidence="5">The sequence shown here is derived from an EMBL/GenBank/DDBJ whole genome shotgun (WGS) entry which is preliminary data.</text>
</comment>
<dbReference type="InterPro" id="IPR023210">
    <property type="entry name" value="NADP_OxRdtase_dom"/>
</dbReference>
<dbReference type="PANTHER" id="PTHR43364">
    <property type="entry name" value="NADH-SPECIFIC METHYLGLYOXAL REDUCTASE-RELATED"/>
    <property type="match status" value="1"/>
</dbReference>
<gene>
    <name evidence="5" type="ORF">SLS56_011837</name>
</gene>
<evidence type="ECO:0000313" key="5">
    <source>
        <dbReference type="EMBL" id="KAL1615370.1"/>
    </source>
</evidence>
<dbReference type="Proteomes" id="UP001521116">
    <property type="component" value="Unassembled WGS sequence"/>
</dbReference>
<dbReference type="InterPro" id="IPR036812">
    <property type="entry name" value="NAD(P)_OxRdtase_dom_sf"/>
</dbReference>
<evidence type="ECO:0000313" key="6">
    <source>
        <dbReference type="Proteomes" id="UP001521116"/>
    </source>
</evidence>
<dbReference type="EMBL" id="JAJVDC020000316">
    <property type="protein sequence ID" value="KAL1615370.1"/>
    <property type="molecule type" value="Genomic_DNA"/>
</dbReference>
<evidence type="ECO:0000259" key="4">
    <source>
        <dbReference type="Pfam" id="PF00248"/>
    </source>
</evidence>
<proteinExistence type="inferred from homology"/>
<dbReference type="InterPro" id="IPR050523">
    <property type="entry name" value="AKR_Detox_Biosynth"/>
</dbReference>
<evidence type="ECO:0000256" key="2">
    <source>
        <dbReference type="ARBA" id="ARBA00022857"/>
    </source>
</evidence>
<dbReference type="PANTHER" id="PTHR43364:SF9">
    <property type="entry name" value="OXIDOREDUCTASE"/>
    <property type="match status" value="1"/>
</dbReference>
<dbReference type="Pfam" id="PF00248">
    <property type="entry name" value="Aldo_ket_red"/>
    <property type="match status" value="1"/>
</dbReference>
<protein>
    <recommendedName>
        <fullName evidence="4">NADP-dependent oxidoreductase domain-containing protein</fullName>
    </recommendedName>
</protein>
<comment type="similarity">
    <text evidence="1">Belongs to the aldo/keto reductase family.</text>
</comment>
<name>A0ABR3SB62_9PEZI</name>